<comment type="pathway">
    <text evidence="1 8">Amino-acid biosynthesis; L-isoleucine biosynthesis; L-isoleucine from 2-oxobutanoate: step 1/4.</text>
</comment>
<proteinExistence type="inferred from homology"/>
<keyword evidence="11" id="KW-1185">Reference proteome</keyword>
<dbReference type="Pfam" id="PF22629">
    <property type="entry name" value="ACT_AHAS_ss"/>
    <property type="match status" value="1"/>
</dbReference>
<dbReference type="UniPathway" id="UPA00049">
    <property type="reaction ID" value="UER00059"/>
</dbReference>
<evidence type="ECO:0000256" key="3">
    <source>
        <dbReference type="ARBA" id="ARBA00006341"/>
    </source>
</evidence>
<comment type="pathway">
    <text evidence="2 8">Amino-acid biosynthesis; L-valine biosynthesis; L-valine from pyruvate: step 1/4.</text>
</comment>
<dbReference type="PROSITE" id="PS51671">
    <property type="entry name" value="ACT"/>
    <property type="match status" value="1"/>
</dbReference>
<evidence type="ECO:0000256" key="8">
    <source>
        <dbReference type="RuleBase" id="RU368092"/>
    </source>
</evidence>
<dbReference type="GO" id="GO:0003984">
    <property type="term" value="F:acetolactate synthase activity"/>
    <property type="evidence" value="ECO:0007669"/>
    <property type="project" value="UniProtKB-UniRule"/>
</dbReference>
<reference evidence="10 11" key="2">
    <citation type="submission" date="2018-06" db="EMBL/GenBank/DDBJ databases">
        <authorList>
            <person name="Zhirakovskaya E."/>
        </authorList>
    </citation>
    <scope>NUCLEOTIDE SEQUENCE [LARGE SCALE GENOMIC DNA]</scope>
    <source>
        <strain evidence="10 11">FBKL4.011</strain>
    </source>
</reference>
<sequence>MRHTVELLMKNKTTALSRVLGLYTRRGLEIDQLTFNEMENPELSHMSITMKCDPSVLDQMVKLLDKQIDVLQVQKV</sequence>
<dbReference type="GO" id="GO:0009097">
    <property type="term" value="P:isoleucine biosynthetic process"/>
    <property type="evidence" value="ECO:0007669"/>
    <property type="project" value="UniProtKB-UniRule"/>
</dbReference>
<dbReference type="PANTHER" id="PTHR30239">
    <property type="entry name" value="ACETOLACTATE SYNTHASE SMALL SUBUNIT"/>
    <property type="match status" value="1"/>
</dbReference>
<evidence type="ECO:0000256" key="2">
    <source>
        <dbReference type="ARBA" id="ARBA00005025"/>
    </source>
</evidence>
<dbReference type="EC" id="2.2.1.6" evidence="8"/>
<dbReference type="RefSeq" id="WP_113657750.1">
    <property type="nucleotide sequence ID" value="NZ_KZ845664.1"/>
</dbReference>
<comment type="catalytic activity">
    <reaction evidence="7 8">
        <text>2 pyruvate + H(+) = (2S)-2-acetolactate + CO2</text>
        <dbReference type="Rhea" id="RHEA:25249"/>
        <dbReference type="ChEBI" id="CHEBI:15361"/>
        <dbReference type="ChEBI" id="CHEBI:15378"/>
        <dbReference type="ChEBI" id="CHEBI:16526"/>
        <dbReference type="ChEBI" id="CHEBI:58476"/>
        <dbReference type="EC" id="2.2.1.6"/>
    </reaction>
</comment>
<dbReference type="CDD" id="cd04878">
    <property type="entry name" value="ACT_AHAS"/>
    <property type="match status" value="1"/>
</dbReference>
<dbReference type="SUPFAM" id="SSF55021">
    <property type="entry name" value="ACT-like"/>
    <property type="match status" value="1"/>
</dbReference>
<dbReference type="InterPro" id="IPR002912">
    <property type="entry name" value="ACT_dom"/>
</dbReference>
<evidence type="ECO:0000313" key="10">
    <source>
        <dbReference type="EMBL" id="RAL26065.1"/>
    </source>
</evidence>
<evidence type="ECO:0000256" key="6">
    <source>
        <dbReference type="ARBA" id="ARBA00023304"/>
    </source>
</evidence>
<protein>
    <recommendedName>
        <fullName evidence="8">Acetolactate synthase small subunit</fullName>
        <shortName evidence="8">AHAS</shortName>
        <shortName evidence="8">ALS</shortName>
        <ecNumber evidence="8">2.2.1.6</ecNumber>
    </recommendedName>
    <alternativeName>
        <fullName evidence="8">Acetohydroxy-acid synthase small subunit</fullName>
    </alternativeName>
</protein>
<name>A0A364K6Y7_9BACL</name>
<dbReference type="OrthoDB" id="9787365at2"/>
<evidence type="ECO:0000313" key="11">
    <source>
        <dbReference type="Proteomes" id="UP000251213"/>
    </source>
</evidence>
<dbReference type="InterPro" id="IPR004789">
    <property type="entry name" value="Acetalactate_synth_ssu"/>
</dbReference>
<reference evidence="10 11" key="1">
    <citation type="submission" date="2018-06" db="EMBL/GenBank/DDBJ databases">
        <title>Thermoflavimicrobium daqus sp. nov., a thermophilic microbe isolated from Moutai-flavour Daqu.</title>
        <authorList>
            <person name="Wang X."/>
            <person name="Zhou H."/>
        </authorList>
    </citation>
    <scope>NUCLEOTIDE SEQUENCE [LARGE SCALE GENOMIC DNA]</scope>
    <source>
        <strain evidence="10 11">FBKL4.011</strain>
    </source>
</reference>
<evidence type="ECO:0000256" key="5">
    <source>
        <dbReference type="ARBA" id="ARBA00022605"/>
    </source>
</evidence>
<evidence type="ECO:0000256" key="1">
    <source>
        <dbReference type="ARBA" id="ARBA00004974"/>
    </source>
</evidence>
<evidence type="ECO:0000259" key="9">
    <source>
        <dbReference type="PROSITE" id="PS51671"/>
    </source>
</evidence>
<keyword evidence="6 8" id="KW-0100">Branched-chain amino acid biosynthesis</keyword>
<dbReference type="AlphaFoldDB" id="A0A364K6Y7"/>
<dbReference type="Gene3D" id="3.30.70.260">
    <property type="match status" value="1"/>
</dbReference>
<comment type="caution">
    <text evidence="10">The sequence shown here is derived from an EMBL/GenBank/DDBJ whole genome shotgun (WGS) entry which is preliminary data.</text>
</comment>
<accession>A0A364K6Y7</accession>
<dbReference type="InterPro" id="IPR039557">
    <property type="entry name" value="AHAS_ACT"/>
</dbReference>
<dbReference type="GO" id="GO:0005829">
    <property type="term" value="C:cytosol"/>
    <property type="evidence" value="ECO:0007669"/>
    <property type="project" value="TreeGrafter"/>
</dbReference>
<dbReference type="PANTHER" id="PTHR30239:SF0">
    <property type="entry name" value="ACETOLACTATE SYNTHASE SMALL SUBUNIT 1, CHLOROPLASTIC"/>
    <property type="match status" value="1"/>
</dbReference>
<feature type="domain" description="ACT" evidence="9">
    <location>
        <begin position="4"/>
        <end position="76"/>
    </location>
</feature>
<dbReference type="InterPro" id="IPR054480">
    <property type="entry name" value="AHAS_small-like_ACT"/>
</dbReference>
<organism evidence="10 11">
    <name type="scientific">Thermoflavimicrobium daqui</name>
    <dbReference type="NCBI Taxonomy" id="2137476"/>
    <lineage>
        <taxon>Bacteria</taxon>
        <taxon>Bacillati</taxon>
        <taxon>Bacillota</taxon>
        <taxon>Bacilli</taxon>
        <taxon>Bacillales</taxon>
        <taxon>Thermoactinomycetaceae</taxon>
        <taxon>Thermoflavimicrobium</taxon>
    </lineage>
</organism>
<dbReference type="UniPathway" id="UPA00047">
    <property type="reaction ID" value="UER00055"/>
</dbReference>
<comment type="similarity">
    <text evidence="3 8">Belongs to the acetolactate synthase small subunit family.</text>
</comment>
<dbReference type="EMBL" id="QJKK01000002">
    <property type="protein sequence ID" value="RAL26065.1"/>
    <property type="molecule type" value="Genomic_DNA"/>
</dbReference>
<evidence type="ECO:0000256" key="7">
    <source>
        <dbReference type="ARBA" id="ARBA00048670"/>
    </source>
</evidence>
<gene>
    <name evidence="10" type="primary">ilvN</name>
    <name evidence="10" type="ORF">DL897_03410</name>
</gene>
<keyword evidence="5 8" id="KW-0028">Amino-acid biosynthesis</keyword>
<dbReference type="Proteomes" id="UP000251213">
    <property type="component" value="Unassembled WGS sequence"/>
</dbReference>
<comment type="subunit">
    <text evidence="4 8">Dimer of large and small chains.</text>
</comment>
<evidence type="ECO:0000256" key="4">
    <source>
        <dbReference type="ARBA" id="ARBA00011744"/>
    </source>
</evidence>
<dbReference type="InterPro" id="IPR045865">
    <property type="entry name" value="ACT-like_dom_sf"/>
</dbReference>
<dbReference type="GO" id="GO:0009099">
    <property type="term" value="P:L-valine biosynthetic process"/>
    <property type="evidence" value="ECO:0007669"/>
    <property type="project" value="UniProtKB-UniRule"/>
</dbReference>
<dbReference type="NCBIfam" id="TIGR00119">
    <property type="entry name" value="acolac_sm"/>
    <property type="match status" value="1"/>
</dbReference>
<comment type="function">
    <text evidence="8">Catalyzes the conversion of 2 pyruvate molecules into acetolactate in the first common step of the biosynthetic pathway of the branched-amino acids such as leucine, isoleucine, and valine.</text>
</comment>
<keyword evidence="8" id="KW-0808">Transferase</keyword>
<dbReference type="GO" id="GO:1990610">
    <property type="term" value="F:acetolactate synthase regulator activity"/>
    <property type="evidence" value="ECO:0007669"/>
    <property type="project" value="UniProtKB-UniRule"/>
</dbReference>